<accession>A0A251ZV85</accession>
<evidence type="ECO:0000313" key="2">
    <source>
        <dbReference type="Proteomes" id="UP000194946"/>
    </source>
</evidence>
<organism evidence="1 2">
    <name type="scientific">Commensalibacter intestini</name>
    <dbReference type="NCBI Taxonomy" id="479936"/>
    <lineage>
        <taxon>Bacteria</taxon>
        <taxon>Pseudomonadati</taxon>
        <taxon>Pseudomonadota</taxon>
        <taxon>Alphaproteobacteria</taxon>
        <taxon>Acetobacterales</taxon>
        <taxon>Acetobacteraceae</taxon>
    </lineage>
</organism>
<name>A0A251ZV85_9PROT</name>
<comment type="caution">
    <text evidence="1">The sequence shown here is derived from an EMBL/GenBank/DDBJ whole genome shotgun (WGS) entry which is preliminary data.</text>
</comment>
<dbReference type="RefSeq" id="WP_086632073.1">
    <property type="nucleotide sequence ID" value="NZ_JOPB01000005.1"/>
</dbReference>
<evidence type="ECO:0000313" key="1">
    <source>
        <dbReference type="EMBL" id="OUI78580.1"/>
    </source>
</evidence>
<keyword evidence="2" id="KW-1185">Reference proteome</keyword>
<dbReference type="EMBL" id="JOPB01000005">
    <property type="protein sequence ID" value="OUI78580.1"/>
    <property type="molecule type" value="Genomic_DNA"/>
</dbReference>
<gene>
    <name evidence="1" type="ORF">HK18_06690</name>
</gene>
<dbReference type="Proteomes" id="UP000194946">
    <property type="component" value="Unassembled WGS sequence"/>
</dbReference>
<dbReference type="AlphaFoldDB" id="A0A251ZV85"/>
<reference evidence="2" key="1">
    <citation type="submission" date="2014-06" db="EMBL/GenBank/DDBJ databases">
        <authorList>
            <person name="Winans N.J."/>
            <person name="Newell P.D."/>
            <person name="Douglas A.E."/>
        </authorList>
    </citation>
    <scope>NUCLEOTIDE SEQUENCE [LARGE SCALE GENOMIC DNA]</scope>
    <source>
        <strain evidence="2">DmL_052</strain>
    </source>
</reference>
<proteinExistence type="predicted"/>
<protein>
    <submittedName>
        <fullName evidence="1">Uncharacterized protein</fullName>
    </submittedName>
</protein>
<sequence length="291" mass="34815">MGNYEIGLPRHQSMQRQPLQECEIFGIYNKSDDYLDCNRDDYRMYSSLLNDICENDAILVAKELLSLFLGYSKIFDKDKYLVNDFDASKITERKIPNRADYLYCYNFELINIANNFTVNHFTLDMYNVPMYYLREIYDRDIKIKKDWLKLHNDFFNFLLYLSNKYDDIYILLKLCALEIDWVNLYRIYESLEDIVKVQSNYPYLKEETGKRGKIIKILDIKDNKERLTRPANHFSILGLSARHGYIPNTTVKKKEGDFSLSEAKEFVFLHVKKYLCWRVKCEAEKLNHSYP</sequence>